<reference evidence="2" key="1">
    <citation type="submission" date="2015-07" db="EMBL/GenBank/DDBJ databases">
        <title>Genome Of Nitrogen-Fixing Cyanobacterium Nostoc piscinale CENA21 From Solimoes/Amazon River Floodplain Sediments And Comparative Genomics To Uncover Biosynthetic Natural Products Potential.</title>
        <authorList>
            <person name="Leao T.F."/>
            <person name="Leao P.N."/>
            <person name="Guimaraes P.I."/>
            <person name="de Melo A.G.C."/>
            <person name="Ramos R.T.J."/>
            <person name="Silva A."/>
            <person name="Fiore M.F."/>
            <person name="Schneider M.P.C."/>
        </authorList>
    </citation>
    <scope>NUCLEOTIDE SEQUENCE [LARGE SCALE GENOMIC DNA]</scope>
    <source>
        <strain evidence="2">CENA21</strain>
    </source>
</reference>
<dbReference type="PATRIC" id="fig|224013.5.peg.1376"/>
<organism evidence="1 2">
    <name type="scientific">Nostoc piscinale CENA21</name>
    <dbReference type="NCBI Taxonomy" id="224013"/>
    <lineage>
        <taxon>Bacteria</taxon>
        <taxon>Bacillati</taxon>
        <taxon>Cyanobacteriota</taxon>
        <taxon>Cyanophyceae</taxon>
        <taxon>Nostocales</taxon>
        <taxon>Nostocaceae</taxon>
        <taxon>Nostoc</taxon>
    </lineage>
</organism>
<name>A0A0M5MGG4_9NOSO</name>
<dbReference type="EMBL" id="CP012036">
    <property type="protein sequence ID" value="ALF52455.1"/>
    <property type="molecule type" value="Genomic_DNA"/>
</dbReference>
<evidence type="ECO:0000313" key="2">
    <source>
        <dbReference type="Proteomes" id="UP000062645"/>
    </source>
</evidence>
<reference evidence="1 2" key="2">
    <citation type="journal article" date="2016" name="Genome Announc.">
        <title>Draft Genome Sequence of the N2-Fixing Cyanobacterium Nostoc piscinale CENA21, Isolated from the Brazilian Amazon Floodplain.</title>
        <authorList>
            <person name="Leao T."/>
            <person name="Guimaraes P.I."/>
            <person name="de Melo A.G."/>
            <person name="Ramos R.T."/>
            <person name="Leao P.N."/>
            <person name="Silva A."/>
            <person name="Fiore M.F."/>
            <person name="Schneider M.P."/>
        </authorList>
    </citation>
    <scope>NUCLEOTIDE SEQUENCE [LARGE SCALE GENOMIC DNA]</scope>
    <source>
        <strain evidence="1 2">CENA21</strain>
    </source>
</reference>
<protein>
    <submittedName>
        <fullName evidence="1">Uncharacterized protein</fullName>
    </submittedName>
</protein>
<gene>
    <name evidence="1" type="ORF">ACX27_05695</name>
</gene>
<sequence>MEIPKFTSEIENTQIETKAISVKPQTINRREFMKLPLEERRRILAEQAERMLLHYQQNKEWQELETGDLLDY</sequence>
<accession>A0A0M5MGG4</accession>
<proteinExistence type="predicted"/>
<keyword evidence="2" id="KW-1185">Reference proteome</keyword>
<evidence type="ECO:0000313" key="1">
    <source>
        <dbReference type="EMBL" id="ALF52455.1"/>
    </source>
</evidence>
<dbReference type="KEGG" id="npz:ACX27_05695"/>
<dbReference type="RefSeq" id="WP_062289567.1">
    <property type="nucleotide sequence ID" value="NZ_CP012036.1"/>
</dbReference>
<dbReference type="AlphaFoldDB" id="A0A0M5MGG4"/>
<dbReference type="Proteomes" id="UP000062645">
    <property type="component" value="Chromosome"/>
</dbReference>
<dbReference type="OrthoDB" id="573887at2"/>